<keyword evidence="8 11" id="KW-0067">ATP-binding</keyword>
<comment type="catalytic activity">
    <reaction evidence="1 11">
        <text>5-(2-hydroxyethyl)-4-methylthiazole + ATP = 4-methyl-5-(2-phosphooxyethyl)-thiazole + ADP + H(+)</text>
        <dbReference type="Rhea" id="RHEA:24212"/>
        <dbReference type="ChEBI" id="CHEBI:15378"/>
        <dbReference type="ChEBI" id="CHEBI:17957"/>
        <dbReference type="ChEBI" id="CHEBI:30616"/>
        <dbReference type="ChEBI" id="CHEBI:58296"/>
        <dbReference type="ChEBI" id="CHEBI:456216"/>
        <dbReference type="EC" id="2.7.1.50"/>
    </reaction>
</comment>
<comment type="similarity">
    <text evidence="11">Belongs to the Thz kinase family.</text>
</comment>
<reference evidence="12" key="1">
    <citation type="submission" date="2020-08" db="EMBL/GenBank/DDBJ databases">
        <authorList>
            <person name="Cejkova D."/>
            <person name="Kubasova T."/>
            <person name="Jahodarova E."/>
            <person name="Rychlik I."/>
        </authorList>
    </citation>
    <scope>NUCLEOTIDE SEQUENCE</scope>
    <source>
        <strain evidence="12">An582</strain>
    </source>
</reference>
<evidence type="ECO:0000256" key="9">
    <source>
        <dbReference type="ARBA" id="ARBA00022842"/>
    </source>
</evidence>
<dbReference type="GO" id="GO:0000287">
    <property type="term" value="F:magnesium ion binding"/>
    <property type="evidence" value="ECO:0007669"/>
    <property type="project" value="UniProtKB-UniRule"/>
</dbReference>
<keyword evidence="7 11" id="KW-0418">Kinase</keyword>
<dbReference type="EC" id="2.7.1.50" evidence="11"/>
<dbReference type="PRINTS" id="PR01099">
    <property type="entry name" value="HYETHTZKNASE"/>
</dbReference>
<gene>
    <name evidence="11 12" type="primary">thiM</name>
    <name evidence="12" type="ORF">H6A20_06980</name>
</gene>
<feature type="binding site" evidence="11">
    <location>
        <position position="208"/>
    </location>
    <ligand>
        <name>substrate</name>
    </ligand>
</feature>
<dbReference type="Pfam" id="PF02110">
    <property type="entry name" value="HK"/>
    <property type="match status" value="1"/>
</dbReference>
<evidence type="ECO:0000313" key="13">
    <source>
        <dbReference type="Proteomes" id="UP000705508"/>
    </source>
</evidence>
<dbReference type="PIRSF" id="PIRSF000513">
    <property type="entry name" value="Thz_kinase"/>
    <property type="match status" value="1"/>
</dbReference>
<dbReference type="NCBIfam" id="TIGR00694">
    <property type="entry name" value="thiM"/>
    <property type="match status" value="1"/>
</dbReference>
<dbReference type="EMBL" id="JACJKS010000007">
    <property type="protein sequence ID" value="MBM6948402.1"/>
    <property type="molecule type" value="Genomic_DNA"/>
</dbReference>
<evidence type="ECO:0000256" key="10">
    <source>
        <dbReference type="ARBA" id="ARBA00022977"/>
    </source>
</evidence>
<evidence type="ECO:0000256" key="11">
    <source>
        <dbReference type="HAMAP-Rule" id="MF_00228"/>
    </source>
</evidence>
<dbReference type="RefSeq" id="WP_204906409.1">
    <property type="nucleotide sequence ID" value="NZ_JACJKS010000007.1"/>
</dbReference>
<protein>
    <recommendedName>
        <fullName evidence="11">Hydroxyethylthiazole kinase</fullName>
        <ecNumber evidence="11">2.7.1.50</ecNumber>
    </recommendedName>
    <alternativeName>
        <fullName evidence="11">4-methyl-5-beta-hydroxyethylthiazole kinase</fullName>
        <shortName evidence="11">TH kinase</shortName>
        <shortName evidence="11">Thz kinase</shortName>
    </alternativeName>
</protein>
<dbReference type="HAMAP" id="MF_00228">
    <property type="entry name" value="Thz_kinase"/>
    <property type="match status" value="1"/>
</dbReference>
<dbReference type="InterPro" id="IPR029056">
    <property type="entry name" value="Ribokinase-like"/>
</dbReference>
<organism evidence="12 13">
    <name type="scientific">Mordavella massiliensis</name>
    <dbReference type="NCBI Taxonomy" id="1871024"/>
    <lineage>
        <taxon>Bacteria</taxon>
        <taxon>Bacillati</taxon>
        <taxon>Bacillota</taxon>
        <taxon>Clostridia</taxon>
        <taxon>Eubacteriales</taxon>
        <taxon>Clostridiaceae</taxon>
        <taxon>Mordavella</taxon>
    </lineage>
</organism>
<dbReference type="SUPFAM" id="SSF53613">
    <property type="entry name" value="Ribokinase-like"/>
    <property type="match status" value="1"/>
</dbReference>
<evidence type="ECO:0000256" key="2">
    <source>
        <dbReference type="ARBA" id="ARBA00001946"/>
    </source>
</evidence>
<keyword evidence="5 11" id="KW-0479">Metal-binding</keyword>
<evidence type="ECO:0000256" key="7">
    <source>
        <dbReference type="ARBA" id="ARBA00022777"/>
    </source>
</evidence>
<reference evidence="12" key="2">
    <citation type="journal article" date="2021" name="Sci. Rep.">
        <title>The distribution of antibiotic resistance genes in chicken gut microbiota commensals.</title>
        <authorList>
            <person name="Juricova H."/>
            <person name="Matiasovicova J."/>
            <person name="Kubasova T."/>
            <person name="Cejkova D."/>
            <person name="Rychlik I."/>
        </authorList>
    </citation>
    <scope>NUCLEOTIDE SEQUENCE</scope>
    <source>
        <strain evidence="12">An582</strain>
    </source>
</reference>
<dbReference type="InterPro" id="IPR000417">
    <property type="entry name" value="Hyethyz_kinase"/>
</dbReference>
<feature type="binding site" evidence="11">
    <location>
        <position position="181"/>
    </location>
    <ligand>
        <name>ATP</name>
        <dbReference type="ChEBI" id="CHEBI:30616"/>
    </ligand>
</feature>
<evidence type="ECO:0000256" key="8">
    <source>
        <dbReference type="ARBA" id="ARBA00022840"/>
    </source>
</evidence>
<name>A0A938XC99_9CLOT</name>
<keyword evidence="6 11" id="KW-0547">Nucleotide-binding</keyword>
<evidence type="ECO:0000313" key="12">
    <source>
        <dbReference type="EMBL" id="MBM6948402.1"/>
    </source>
</evidence>
<evidence type="ECO:0000256" key="3">
    <source>
        <dbReference type="ARBA" id="ARBA00004868"/>
    </source>
</evidence>
<proteinExistence type="inferred from homology"/>
<dbReference type="Gene3D" id="3.40.1190.20">
    <property type="match status" value="1"/>
</dbReference>
<dbReference type="NCBIfam" id="NF006830">
    <property type="entry name" value="PRK09355.1"/>
    <property type="match status" value="1"/>
</dbReference>
<dbReference type="GO" id="GO:0009228">
    <property type="term" value="P:thiamine biosynthetic process"/>
    <property type="evidence" value="ECO:0007669"/>
    <property type="project" value="UniProtKB-KW"/>
</dbReference>
<evidence type="ECO:0000256" key="4">
    <source>
        <dbReference type="ARBA" id="ARBA00022679"/>
    </source>
</evidence>
<dbReference type="GO" id="GO:0005524">
    <property type="term" value="F:ATP binding"/>
    <property type="evidence" value="ECO:0007669"/>
    <property type="project" value="UniProtKB-UniRule"/>
</dbReference>
<comment type="pathway">
    <text evidence="3 11">Cofactor biosynthesis; thiamine diphosphate biosynthesis; 4-methyl-5-(2-phosphoethyl)-thiazole from 5-(2-hydroxyethyl)-4-methylthiazole: step 1/1.</text>
</comment>
<keyword evidence="4 11" id="KW-0808">Transferase</keyword>
<keyword evidence="10 11" id="KW-0784">Thiamine biosynthesis</keyword>
<feature type="binding site" evidence="11">
    <location>
        <position position="133"/>
    </location>
    <ligand>
        <name>ATP</name>
        <dbReference type="ChEBI" id="CHEBI:30616"/>
    </ligand>
</feature>
<dbReference type="GO" id="GO:0004417">
    <property type="term" value="F:hydroxyethylthiazole kinase activity"/>
    <property type="evidence" value="ECO:0007669"/>
    <property type="project" value="UniProtKB-UniRule"/>
</dbReference>
<accession>A0A938XC99</accession>
<keyword evidence="9 11" id="KW-0460">Magnesium</keyword>
<evidence type="ECO:0000256" key="6">
    <source>
        <dbReference type="ARBA" id="ARBA00022741"/>
    </source>
</evidence>
<dbReference type="CDD" id="cd01170">
    <property type="entry name" value="THZ_kinase"/>
    <property type="match status" value="1"/>
</dbReference>
<sequence length="285" mass="29765">MNEADRTKESGLPLAEQAARLLGELQRKRPLVHCITNYVTANDCANILLAIGASPIMADDPEETGEIAAAARALVLNMGTPSRRKLEAMVRAGKRANERGIPVILDPVGAGASALRREMAERLVREVRVDILRGNVSEVSFAAGLSSREKGVDVSEADRGIDRTEAAMAAARRLGCTVAVTGEVDVVTDGRRTARIRGGSSLMARVTGTGCMTSALAGAFAGAGRDRKDAFPAAVAALASMGIAGETAFEKAGHLGCGSFHMALLDAVGGLNEKTIRERADIEEG</sequence>
<comment type="caution">
    <text evidence="12">The sequence shown here is derived from an EMBL/GenBank/DDBJ whole genome shotgun (WGS) entry which is preliminary data.</text>
</comment>
<evidence type="ECO:0000256" key="5">
    <source>
        <dbReference type="ARBA" id="ARBA00022723"/>
    </source>
</evidence>
<feature type="binding site" evidence="11">
    <location>
        <position position="57"/>
    </location>
    <ligand>
        <name>substrate</name>
    </ligand>
</feature>
<comment type="cofactor">
    <cofactor evidence="2 11">
        <name>Mg(2+)</name>
        <dbReference type="ChEBI" id="CHEBI:18420"/>
    </cofactor>
</comment>
<dbReference type="AlphaFoldDB" id="A0A938XC99"/>
<dbReference type="Proteomes" id="UP000705508">
    <property type="component" value="Unassembled WGS sequence"/>
</dbReference>
<evidence type="ECO:0000256" key="1">
    <source>
        <dbReference type="ARBA" id="ARBA00001771"/>
    </source>
</evidence>
<comment type="function">
    <text evidence="11">Catalyzes the phosphorylation of the hydroxyl group of 4-methyl-5-beta-hydroxyethylthiazole (THZ).</text>
</comment>
<dbReference type="GO" id="GO:0009229">
    <property type="term" value="P:thiamine diphosphate biosynthetic process"/>
    <property type="evidence" value="ECO:0007669"/>
    <property type="project" value="UniProtKB-UniRule"/>
</dbReference>